<evidence type="ECO:0000313" key="2">
    <source>
        <dbReference type="Proteomes" id="UP000823862"/>
    </source>
</evidence>
<dbReference type="AlphaFoldDB" id="A0A9D2HZR5"/>
<reference evidence="1" key="1">
    <citation type="journal article" date="2021" name="PeerJ">
        <title>Extensive microbial diversity within the chicken gut microbiome revealed by metagenomics and culture.</title>
        <authorList>
            <person name="Gilroy R."/>
            <person name="Ravi A."/>
            <person name="Getino M."/>
            <person name="Pursley I."/>
            <person name="Horton D.L."/>
            <person name="Alikhan N.F."/>
            <person name="Baker D."/>
            <person name="Gharbi K."/>
            <person name="Hall N."/>
            <person name="Watson M."/>
            <person name="Adriaenssens E.M."/>
            <person name="Foster-Nyarko E."/>
            <person name="Jarju S."/>
            <person name="Secka A."/>
            <person name="Antonio M."/>
            <person name="Oren A."/>
            <person name="Chaudhuri R.R."/>
            <person name="La Ragione R."/>
            <person name="Hildebrand F."/>
            <person name="Pallen M.J."/>
        </authorList>
    </citation>
    <scope>NUCLEOTIDE SEQUENCE</scope>
    <source>
        <strain evidence="1">ChiHjej12B11-9795</strain>
    </source>
</reference>
<evidence type="ECO:0000313" key="1">
    <source>
        <dbReference type="EMBL" id="HJA86872.1"/>
    </source>
</evidence>
<reference evidence="1" key="2">
    <citation type="submission" date="2021-04" db="EMBL/GenBank/DDBJ databases">
        <authorList>
            <person name="Gilroy R."/>
        </authorList>
    </citation>
    <scope>NUCLEOTIDE SEQUENCE</scope>
    <source>
        <strain evidence="1">ChiHjej12B11-9795</strain>
    </source>
</reference>
<name>A0A9D2HZR5_9BACE</name>
<proteinExistence type="predicted"/>
<dbReference type="EMBL" id="DWZI01000060">
    <property type="protein sequence ID" value="HJA86872.1"/>
    <property type="molecule type" value="Genomic_DNA"/>
</dbReference>
<gene>
    <name evidence="1" type="ORF">H9950_11920</name>
</gene>
<dbReference type="Proteomes" id="UP000823862">
    <property type="component" value="Unassembled WGS sequence"/>
</dbReference>
<protein>
    <submittedName>
        <fullName evidence="1">Uncharacterized protein</fullName>
    </submittedName>
</protein>
<accession>A0A9D2HZR5</accession>
<sequence>MKHVGKHIIKMLKAVMCMCARTDELKQAASLPVVKRKMREQWEAVQNSPEKENEPEEKIWKQIIELINNSLNQKRET</sequence>
<organism evidence="1 2">
    <name type="scientific">Candidatus Bacteroides avicola</name>
    <dbReference type="NCBI Taxonomy" id="2838468"/>
    <lineage>
        <taxon>Bacteria</taxon>
        <taxon>Pseudomonadati</taxon>
        <taxon>Bacteroidota</taxon>
        <taxon>Bacteroidia</taxon>
        <taxon>Bacteroidales</taxon>
        <taxon>Bacteroidaceae</taxon>
        <taxon>Bacteroides</taxon>
    </lineage>
</organism>
<comment type="caution">
    <text evidence="1">The sequence shown here is derived from an EMBL/GenBank/DDBJ whole genome shotgun (WGS) entry which is preliminary data.</text>
</comment>